<reference evidence="3" key="1">
    <citation type="journal article" date="2023" name="Mol. Phylogenet. Evol.">
        <title>Genome-scale phylogeny and comparative genomics of the fungal order Sordariales.</title>
        <authorList>
            <person name="Hensen N."/>
            <person name="Bonometti L."/>
            <person name="Westerberg I."/>
            <person name="Brannstrom I.O."/>
            <person name="Guillou S."/>
            <person name="Cros-Aarteil S."/>
            <person name="Calhoun S."/>
            <person name="Haridas S."/>
            <person name="Kuo A."/>
            <person name="Mondo S."/>
            <person name="Pangilinan J."/>
            <person name="Riley R."/>
            <person name="LaButti K."/>
            <person name="Andreopoulos B."/>
            <person name="Lipzen A."/>
            <person name="Chen C."/>
            <person name="Yan M."/>
            <person name="Daum C."/>
            <person name="Ng V."/>
            <person name="Clum A."/>
            <person name="Steindorff A."/>
            <person name="Ohm R.A."/>
            <person name="Martin F."/>
            <person name="Silar P."/>
            <person name="Natvig D.O."/>
            <person name="Lalanne C."/>
            <person name="Gautier V."/>
            <person name="Ament-Velasquez S.L."/>
            <person name="Kruys A."/>
            <person name="Hutchinson M.I."/>
            <person name="Powell A.J."/>
            <person name="Barry K."/>
            <person name="Miller A.N."/>
            <person name="Grigoriev I.V."/>
            <person name="Debuchy R."/>
            <person name="Gladieux P."/>
            <person name="Hiltunen Thoren M."/>
            <person name="Johannesson H."/>
        </authorList>
    </citation>
    <scope>NUCLEOTIDE SEQUENCE</scope>
    <source>
        <strain evidence="3">CBS 958.72</strain>
    </source>
</reference>
<dbReference type="InterPro" id="IPR008929">
    <property type="entry name" value="Chondroitin_lyas"/>
</dbReference>
<reference evidence="3" key="2">
    <citation type="submission" date="2023-06" db="EMBL/GenBank/DDBJ databases">
        <authorList>
            <consortium name="Lawrence Berkeley National Laboratory"/>
            <person name="Haridas S."/>
            <person name="Hensen N."/>
            <person name="Bonometti L."/>
            <person name="Westerberg I."/>
            <person name="Brannstrom I.O."/>
            <person name="Guillou S."/>
            <person name="Cros-Aarteil S."/>
            <person name="Calhoun S."/>
            <person name="Kuo A."/>
            <person name="Mondo S."/>
            <person name="Pangilinan J."/>
            <person name="Riley R."/>
            <person name="Labutti K."/>
            <person name="Andreopoulos B."/>
            <person name="Lipzen A."/>
            <person name="Chen C."/>
            <person name="Yanf M."/>
            <person name="Daum C."/>
            <person name="Ng V."/>
            <person name="Clum A."/>
            <person name="Steindorff A."/>
            <person name="Ohm R."/>
            <person name="Martin F."/>
            <person name="Silar P."/>
            <person name="Natvig D."/>
            <person name="Lalanne C."/>
            <person name="Gautier V."/>
            <person name="Ament-Velasquez S.L."/>
            <person name="Kruys A."/>
            <person name="Hutchinson M.I."/>
            <person name="Powell A.J."/>
            <person name="Barry K."/>
            <person name="Miller A.N."/>
            <person name="Grigoriev I.V."/>
            <person name="Debuchy R."/>
            <person name="Gladieux P."/>
            <person name="Thoren M.H."/>
            <person name="Johannesson H."/>
        </authorList>
    </citation>
    <scope>NUCLEOTIDE SEQUENCE</scope>
    <source>
        <strain evidence="3">CBS 958.72</strain>
    </source>
</reference>
<feature type="domain" description="Heparinase II/III-like C-terminal" evidence="2">
    <location>
        <begin position="429"/>
        <end position="580"/>
    </location>
</feature>
<evidence type="ECO:0000313" key="4">
    <source>
        <dbReference type="Proteomes" id="UP001287356"/>
    </source>
</evidence>
<comment type="subcellular location">
    <subcellularLocation>
        <location evidence="1">Cell envelope</location>
    </subcellularLocation>
</comment>
<dbReference type="SUPFAM" id="SSF48230">
    <property type="entry name" value="Chondroitin AC/alginate lyase"/>
    <property type="match status" value="1"/>
</dbReference>
<comment type="caution">
    <text evidence="3">The sequence shown here is derived from an EMBL/GenBank/DDBJ whole genome shotgun (WGS) entry which is preliminary data.</text>
</comment>
<evidence type="ECO:0000256" key="1">
    <source>
        <dbReference type="ARBA" id="ARBA00004196"/>
    </source>
</evidence>
<keyword evidence="4" id="KW-1185">Reference proteome</keyword>
<dbReference type="Gene3D" id="1.50.10.100">
    <property type="entry name" value="Chondroitin AC/alginate lyase"/>
    <property type="match status" value="1"/>
</dbReference>
<dbReference type="Pfam" id="PF07940">
    <property type="entry name" value="Hepar_II_III_C"/>
    <property type="match status" value="1"/>
</dbReference>
<organism evidence="3 4">
    <name type="scientific">Lasiosphaeria ovina</name>
    <dbReference type="NCBI Taxonomy" id="92902"/>
    <lineage>
        <taxon>Eukaryota</taxon>
        <taxon>Fungi</taxon>
        <taxon>Dikarya</taxon>
        <taxon>Ascomycota</taxon>
        <taxon>Pezizomycotina</taxon>
        <taxon>Sordariomycetes</taxon>
        <taxon>Sordariomycetidae</taxon>
        <taxon>Sordariales</taxon>
        <taxon>Lasiosphaeriaceae</taxon>
        <taxon>Lasiosphaeria</taxon>
    </lineage>
</organism>
<dbReference type="EMBL" id="JAULSN010000004">
    <property type="protein sequence ID" value="KAK3372915.1"/>
    <property type="molecule type" value="Genomic_DNA"/>
</dbReference>
<protein>
    <recommendedName>
        <fullName evidence="2">Heparinase II/III-like C-terminal domain-containing protein</fullName>
    </recommendedName>
</protein>
<dbReference type="InterPro" id="IPR012480">
    <property type="entry name" value="Hepar_II_III_C"/>
</dbReference>
<gene>
    <name evidence="3" type="ORF">B0T24DRAFT_649069</name>
</gene>
<evidence type="ECO:0000313" key="3">
    <source>
        <dbReference type="EMBL" id="KAK3372915.1"/>
    </source>
</evidence>
<dbReference type="PANTHER" id="PTHR38045:SF1">
    <property type="entry name" value="HEPARINASE II_III-LIKE PROTEIN"/>
    <property type="match status" value="1"/>
</dbReference>
<dbReference type="GO" id="GO:0016829">
    <property type="term" value="F:lyase activity"/>
    <property type="evidence" value="ECO:0007669"/>
    <property type="project" value="InterPro"/>
</dbReference>
<evidence type="ECO:0000259" key="2">
    <source>
        <dbReference type="Pfam" id="PF07940"/>
    </source>
</evidence>
<dbReference type="AlphaFoldDB" id="A0AAE0N7B2"/>
<sequence>MSTGTTTAWLKPQARKFQRGLFVFFACTIISLDSFSSEGKTWEVITDHPRLFTTPQRWINLPQLIAEDPYMARWNDTIFGKAVDRMFRPPENYSVDGTSGVLDVAREVQLRIKHWAYAYRMSDGNGDSVKWRWKERIWMEIVVASGNSSEVHFGKEGDNWNSEHWLDVGEFLVAFAYAYDWLYDAWSLEERTAIMWSMINLGLKKGLEAHESGARFLGVEGNWNCVTNGGMIIGALTIYHDDPTGVAKELLPRAIANVVQNCAQSVSSDGTWTETPDCWYFGTQAHAQIASALLSATGSTHGLLTASKALQDTGMFHMYSYGMTDKFNYGDCGPNKITATANALMFYGNVFSKPIYTLYQRDKTEAADPLAMLWYNQHVSGNWYHELPLHREFPDRESAWVSMRSTWADPSSGLFVAVKAGRMVDGNLDAGDFVLDAMGERWAGELCQDDYSAPLYFSSEAQDSPRWRYYRCRTAGQNTLLYNGQNQIADAPLETTRFGSRGKEGGASWMADLTNAYNGTSITRGLRTSVLGSGASWQVLIQDEIKSTERPSQWRMHTNASIAYSQSGKRAHLRLGAKEVVAMLLSPKTASFHTAGALRQPTDPPLPSATNDMENAGVRVLAIDIPSGNSTVSVLFCPLWTTSTTCDGFLGGIVPIADWDWDSAT</sequence>
<name>A0AAE0N7B2_9PEZI</name>
<dbReference type="Gene3D" id="2.70.98.70">
    <property type="match status" value="1"/>
</dbReference>
<accession>A0AAE0N7B2</accession>
<dbReference type="PANTHER" id="PTHR38045">
    <property type="entry name" value="CHROMOSOME 1, WHOLE GENOME SHOTGUN SEQUENCE"/>
    <property type="match status" value="1"/>
</dbReference>
<dbReference type="Proteomes" id="UP001287356">
    <property type="component" value="Unassembled WGS sequence"/>
</dbReference>
<proteinExistence type="predicted"/>